<organism evidence="12 13">
    <name type="scientific">Desulfosarcina widdelii</name>
    <dbReference type="NCBI Taxonomy" id="947919"/>
    <lineage>
        <taxon>Bacteria</taxon>
        <taxon>Pseudomonadati</taxon>
        <taxon>Thermodesulfobacteriota</taxon>
        <taxon>Desulfobacteria</taxon>
        <taxon>Desulfobacterales</taxon>
        <taxon>Desulfosarcinaceae</taxon>
        <taxon>Desulfosarcina</taxon>
    </lineage>
</organism>
<dbReference type="EMBL" id="AP021875">
    <property type="protein sequence ID" value="BBO73901.1"/>
    <property type="molecule type" value="Genomic_DNA"/>
</dbReference>
<feature type="domain" description="PPIase FKBP-type" evidence="11">
    <location>
        <begin position="7"/>
        <end position="90"/>
    </location>
</feature>
<dbReference type="InterPro" id="IPR046357">
    <property type="entry name" value="PPIase_dom_sf"/>
</dbReference>
<dbReference type="EC" id="5.2.1.8" evidence="10"/>
<evidence type="ECO:0000259" key="11">
    <source>
        <dbReference type="PROSITE" id="PS50059"/>
    </source>
</evidence>
<dbReference type="PROSITE" id="PS50059">
    <property type="entry name" value="FKBP_PPIASE"/>
    <property type="match status" value="1"/>
</dbReference>
<sequence length="165" mass="17587">MEKVESGLFVSVEYTGTLDNGEVFDSSKGRQPLEVQMGAGNLIPGFESALMGMAINETKTFTLPPEEAYGQRDESRMHEFPKSEIPQGVTPEVGQTLMLSTPQGQQIPARVDSINDEKIVFDLNHPLAGQALTFDIEVVGINATATQQPASCGSDCAGCGETGCC</sequence>
<dbReference type="Pfam" id="PF00254">
    <property type="entry name" value="FKBP_C"/>
    <property type="match status" value="1"/>
</dbReference>
<dbReference type="GO" id="GO:0005737">
    <property type="term" value="C:cytoplasm"/>
    <property type="evidence" value="ECO:0007669"/>
    <property type="project" value="UniProtKB-SubCell"/>
</dbReference>
<comment type="function">
    <text evidence="8">Also involved in hydrogenase metallocenter assembly, probably by participating in the nickel insertion step. This function in hydrogenase biosynthesis requires chaperone activity and the presence of the metal-binding domain, but not PPIase activity.</text>
</comment>
<evidence type="ECO:0000256" key="2">
    <source>
        <dbReference type="ARBA" id="ARBA00004496"/>
    </source>
</evidence>
<comment type="catalytic activity">
    <reaction evidence="1 9 10">
        <text>[protein]-peptidylproline (omega=180) = [protein]-peptidylproline (omega=0)</text>
        <dbReference type="Rhea" id="RHEA:16237"/>
        <dbReference type="Rhea" id="RHEA-COMP:10747"/>
        <dbReference type="Rhea" id="RHEA-COMP:10748"/>
        <dbReference type="ChEBI" id="CHEBI:83833"/>
        <dbReference type="ChEBI" id="CHEBI:83834"/>
        <dbReference type="EC" id="5.2.1.8"/>
    </reaction>
</comment>
<dbReference type="PANTHER" id="PTHR47861:SF3">
    <property type="entry name" value="FKBP-TYPE PEPTIDYL-PROLYL CIS-TRANS ISOMERASE SLYD"/>
    <property type="match status" value="1"/>
</dbReference>
<gene>
    <name evidence="12" type="ORF">DSCW_13180</name>
</gene>
<evidence type="ECO:0000256" key="4">
    <source>
        <dbReference type="ARBA" id="ARBA00022490"/>
    </source>
</evidence>
<evidence type="ECO:0000256" key="1">
    <source>
        <dbReference type="ARBA" id="ARBA00000971"/>
    </source>
</evidence>
<dbReference type="AlphaFoldDB" id="A0A5K7Z303"/>
<evidence type="ECO:0000313" key="12">
    <source>
        <dbReference type="EMBL" id="BBO73901.1"/>
    </source>
</evidence>
<comment type="similarity">
    <text evidence="3 10">Belongs to the FKBP-type PPIase family.</text>
</comment>
<evidence type="ECO:0000256" key="9">
    <source>
        <dbReference type="PROSITE-ProRule" id="PRU00277"/>
    </source>
</evidence>
<evidence type="ECO:0000256" key="5">
    <source>
        <dbReference type="ARBA" id="ARBA00023110"/>
    </source>
</evidence>
<evidence type="ECO:0000256" key="3">
    <source>
        <dbReference type="ARBA" id="ARBA00006577"/>
    </source>
</evidence>
<dbReference type="InterPro" id="IPR001179">
    <property type="entry name" value="PPIase_FKBP_dom"/>
</dbReference>
<keyword evidence="7 9" id="KW-0413">Isomerase</keyword>
<dbReference type="SUPFAM" id="SSF54534">
    <property type="entry name" value="FKBP-like"/>
    <property type="match status" value="1"/>
</dbReference>
<dbReference type="RefSeq" id="WP_155302971.1">
    <property type="nucleotide sequence ID" value="NZ_AP021875.1"/>
</dbReference>
<keyword evidence="5 9" id="KW-0697">Rotamase</keyword>
<reference evidence="12 13" key="1">
    <citation type="submission" date="2019-11" db="EMBL/GenBank/DDBJ databases">
        <title>Comparative genomics of hydrocarbon-degrading Desulfosarcina strains.</title>
        <authorList>
            <person name="Watanabe M."/>
            <person name="Kojima H."/>
            <person name="Fukui M."/>
        </authorList>
    </citation>
    <scope>NUCLEOTIDE SEQUENCE [LARGE SCALE GENOMIC DNA]</scope>
    <source>
        <strain evidence="12 13">PP31</strain>
    </source>
</reference>
<evidence type="ECO:0000313" key="13">
    <source>
        <dbReference type="Proteomes" id="UP000427769"/>
    </source>
</evidence>
<dbReference type="GO" id="GO:0042026">
    <property type="term" value="P:protein refolding"/>
    <property type="evidence" value="ECO:0007669"/>
    <property type="project" value="UniProtKB-ARBA"/>
</dbReference>
<evidence type="ECO:0000256" key="6">
    <source>
        <dbReference type="ARBA" id="ARBA00023186"/>
    </source>
</evidence>
<accession>A0A5K7Z303</accession>
<proteinExistence type="inferred from homology"/>
<keyword evidence="6" id="KW-0143">Chaperone</keyword>
<evidence type="ECO:0000256" key="7">
    <source>
        <dbReference type="ARBA" id="ARBA00023235"/>
    </source>
</evidence>
<dbReference type="Gene3D" id="3.10.50.40">
    <property type="match status" value="1"/>
</dbReference>
<comment type="subcellular location">
    <subcellularLocation>
        <location evidence="2">Cytoplasm</location>
    </subcellularLocation>
</comment>
<dbReference type="KEGG" id="dwd:DSCW_13180"/>
<dbReference type="GO" id="GO:0003755">
    <property type="term" value="F:peptidyl-prolyl cis-trans isomerase activity"/>
    <property type="evidence" value="ECO:0007669"/>
    <property type="project" value="UniProtKB-UniRule"/>
</dbReference>
<dbReference type="Proteomes" id="UP000427769">
    <property type="component" value="Chromosome"/>
</dbReference>
<evidence type="ECO:0000256" key="10">
    <source>
        <dbReference type="RuleBase" id="RU003915"/>
    </source>
</evidence>
<keyword evidence="13" id="KW-1185">Reference proteome</keyword>
<keyword evidence="4" id="KW-0963">Cytoplasm</keyword>
<dbReference type="PANTHER" id="PTHR47861">
    <property type="entry name" value="FKBP-TYPE PEPTIDYL-PROLYL CIS-TRANS ISOMERASE SLYD"/>
    <property type="match status" value="1"/>
</dbReference>
<evidence type="ECO:0000256" key="8">
    <source>
        <dbReference type="ARBA" id="ARBA00037071"/>
    </source>
</evidence>
<name>A0A5K7Z303_9BACT</name>
<protein>
    <recommendedName>
        <fullName evidence="10">Peptidyl-prolyl cis-trans isomerase</fullName>
        <ecNumber evidence="10">5.2.1.8</ecNumber>
    </recommendedName>
</protein>
<dbReference type="OrthoDB" id="9808891at2"/>